<dbReference type="InterPro" id="IPR007730">
    <property type="entry name" value="SPOR-like_dom"/>
</dbReference>
<evidence type="ECO:0000313" key="2">
    <source>
        <dbReference type="EMBL" id="OPZ91289.1"/>
    </source>
</evidence>
<dbReference type="Gene3D" id="1.25.40.10">
    <property type="entry name" value="Tetratricopeptide repeat domain"/>
    <property type="match status" value="1"/>
</dbReference>
<comment type="caution">
    <text evidence="2">The sequence shown here is derived from an EMBL/GenBank/DDBJ whole genome shotgun (WGS) entry which is preliminary data.</text>
</comment>
<accession>A0A1V5MDK5</accession>
<dbReference type="Pfam" id="PF05036">
    <property type="entry name" value="SPOR"/>
    <property type="match status" value="1"/>
</dbReference>
<proteinExistence type="predicted"/>
<dbReference type="AlphaFoldDB" id="A0A1V5MDK5"/>
<sequence>MNLNRVILLWIAALAVGWLAPGRSGGQPVSGLEDLVLREEYRAAIQTYGEIPDLTPMQKYLLAVCYQETRDVKKAEEIWKNLLGSRERERSLLAIARLKGRTGPTLESEQTFRQFLREYPLSTHLPTACLGLAEVLVKRGKKTEALTLLNRIRQEYPFSPEAVAAGGLLNRELGEYTIQVGSFSDYLRAQKLVDDLAADGYDAYLVRIPDQAALSYRVRVGNFSSRAAADRIGRTLKQANRLEYFITH</sequence>
<gene>
    <name evidence="2" type="ORF">BWY73_01129</name>
</gene>
<dbReference type="GO" id="GO:0042834">
    <property type="term" value="F:peptidoglycan binding"/>
    <property type="evidence" value="ECO:0007669"/>
    <property type="project" value="InterPro"/>
</dbReference>
<dbReference type="SUPFAM" id="SSF48452">
    <property type="entry name" value="TPR-like"/>
    <property type="match status" value="1"/>
</dbReference>
<feature type="domain" description="SPOR" evidence="1">
    <location>
        <begin position="170"/>
        <end position="248"/>
    </location>
</feature>
<dbReference type="EMBL" id="MWAK01000187">
    <property type="protein sequence ID" value="OPZ91289.1"/>
    <property type="molecule type" value="Genomic_DNA"/>
</dbReference>
<dbReference type="InterPro" id="IPR036680">
    <property type="entry name" value="SPOR-like_sf"/>
</dbReference>
<dbReference type="PROSITE" id="PS51724">
    <property type="entry name" value="SPOR"/>
    <property type="match status" value="1"/>
</dbReference>
<reference evidence="2" key="1">
    <citation type="submission" date="2017-02" db="EMBL/GenBank/DDBJ databases">
        <title>Delving into the versatile metabolic prowess of the omnipresent phylum Bacteroidetes.</title>
        <authorList>
            <person name="Nobu M.K."/>
            <person name="Mei R."/>
            <person name="Narihiro T."/>
            <person name="Kuroda K."/>
            <person name="Liu W.-T."/>
        </authorList>
    </citation>
    <scope>NUCLEOTIDE SEQUENCE</scope>
    <source>
        <strain evidence="2">ADurb.Bin417</strain>
    </source>
</reference>
<evidence type="ECO:0000259" key="1">
    <source>
        <dbReference type="PROSITE" id="PS51724"/>
    </source>
</evidence>
<dbReference type="Pfam" id="PF13174">
    <property type="entry name" value="TPR_6"/>
    <property type="match status" value="1"/>
</dbReference>
<dbReference type="SUPFAM" id="SSF110997">
    <property type="entry name" value="Sporulation related repeat"/>
    <property type="match status" value="1"/>
</dbReference>
<protein>
    <submittedName>
        <fullName evidence="2">Rare lipoprotein A</fullName>
    </submittedName>
</protein>
<dbReference type="InterPro" id="IPR019734">
    <property type="entry name" value="TPR_rpt"/>
</dbReference>
<organism evidence="2">
    <name type="scientific">candidate division TA06 bacterium ADurb.Bin417</name>
    <dbReference type="NCBI Taxonomy" id="1852828"/>
    <lineage>
        <taxon>Bacteria</taxon>
        <taxon>Bacteria division TA06</taxon>
    </lineage>
</organism>
<dbReference type="Gene3D" id="3.30.70.1070">
    <property type="entry name" value="Sporulation related repeat"/>
    <property type="match status" value="1"/>
</dbReference>
<name>A0A1V5MDK5_UNCT6</name>
<keyword evidence="2" id="KW-0449">Lipoprotein</keyword>
<dbReference type="Proteomes" id="UP000485484">
    <property type="component" value="Unassembled WGS sequence"/>
</dbReference>
<dbReference type="InterPro" id="IPR011990">
    <property type="entry name" value="TPR-like_helical_dom_sf"/>
</dbReference>